<organism evidence="1 2">
    <name type="scientific">Hymenobacter ruricola</name>
    <dbReference type="NCBI Taxonomy" id="2791023"/>
    <lineage>
        <taxon>Bacteria</taxon>
        <taxon>Pseudomonadati</taxon>
        <taxon>Bacteroidota</taxon>
        <taxon>Cytophagia</taxon>
        <taxon>Cytophagales</taxon>
        <taxon>Hymenobacteraceae</taxon>
        <taxon>Hymenobacter</taxon>
    </lineage>
</organism>
<gene>
    <name evidence="1" type="ORF">I2H31_18105</name>
</gene>
<accession>A0ABS0I8X1</accession>
<evidence type="ECO:0000313" key="2">
    <source>
        <dbReference type="Proteomes" id="UP000618931"/>
    </source>
</evidence>
<reference evidence="1 2" key="1">
    <citation type="submission" date="2020-11" db="EMBL/GenBank/DDBJ databases">
        <authorList>
            <person name="Kim M.K."/>
        </authorList>
    </citation>
    <scope>NUCLEOTIDE SEQUENCE [LARGE SCALE GENOMIC DNA]</scope>
    <source>
        <strain evidence="1 2">BT662</strain>
    </source>
</reference>
<proteinExistence type="predicted"/>
<sequence length="87" mass="9821">MTLEQFLALPPDDLPQLVQAWGLYLGMCRRATTAVFLYRYPGPGRGFFVELHQNRTTAAPPRVRAFASELPLESDLSQWVPAEVESE</sequence>
<evidence type="ECO:0000313" key="1">
    <source>
        <dbReference type="EMBL" id="MBF9223022.1"/>
    </source>
</evidence>
<keyword evidence="2" id="KW-1185">Reference proteome</keyword>
<dbReference type="RefSeq" id="WP_196294469.1">
    <property type="nucleotide sequence ID" value="NZ_JADQDM010000011.1"/>
</dbReference>
<protein>
    <submittedName>
        <fullName evidence="1">Uncharacterized protein</fullName>
    </submittedName>
</protein>
<comment type="caution">
    <text evidence="1">The sequence shown here is derived from an EMBL/GenBank/DDBJ whole genome shotgun (WGS) entry which is preliminary data.</text>
</comment>
<dbReference type="Proteomes" id="UP000618931">
    <property type="component" value="Unassembled WGS sequence"/>
</dbReference>
<dbReference type="EMBL" id="JADQDM010000011">
    <property type="protein sequence ID" value="MBF9223022.1"/>
    <property type="molecule type" value="Genomic_DNA"/>
</dbReference>
<name>A0ABS0I8X1_9BACT</name>